<keyword evidence="3" id="KW-0441">Lipid A biosynthesis</keyword>
<dbReference type="PDB" id="8BQS">
    <property type="method" value="EM"/>
    <property type="resolution" value="2.90 A"/>
    <property type="chains" value="A0=1-516"/>
</dbReference>
<reference evidence="11 12" key="4">
    <citation type="journal article" date="2023" name="Nature">
        <title>Structural basis of mitochondrial membrane bending by the I-II-III&lt;sub&gt;2&lt;/sub&gt;-IV&lt;sub&gt;2&lt;/sub&gt; supercomplex.</title>
        <authorList>
            <person name="Muhleip A."/>
            <person name="Flygaard R.K."/>
            <person name="Baradaran R."/>
            <person name="Haapanen O."/>
            <person name="Gruhl T."/>
            <person name="Tobiasson V."/>
            <person name="Marechal A."/>
            <person name="Sharma V."/>
            <person name="Amunts A."/>
        </authorList>
    </citation>
    <scope>STRUCTURE BY ELECTRON MICROSCOPY (2.80 ANGSTROMS) IN COMPLEX WITH MG(2+) AND UDP</scope>
</reference>
<evidence type="ECO:0007829" key="13">
    <source>
        <dbReference type="PDB" id="8GYM"/>
    </source>
</evidence>
<feature type="binding site" evidence="11 12">
    <location>
        <position position="361"/>
    </location>
    <ligand>
        <name>UDP</name>
        <dbReference type="ChEBI" id="CHEBI:58223"/>
    </ligand>
</feature>
<dbReference type="Proteomes" id="UP000009168">
    <property type="component" value="Unassembled WGS sequence"/>
</dbReference>
<feature type="binding site" evidence="11">
    <location>
        <position position="271"/>
    </location>
    <ligand>
        <name>UDP</name>
        <dbReference type="ChEBI" id="CHEBI:58223"/>
    </ligand>
</feature>
<dbReference type="PANTHER" id="PTHR30372:SF4">
    <property type="entry name" value="LIPID-A-DISACCHARIDE SYNTHASE, MITOCHONDRIAL-RELATED"/>
    <property type="match status" value="1"/>
</dbReference>
<accession>Q22E24</accession>
<evidence type="ECO:0000256" key="5">
    <source>
        <dbReference type="ARBA" id="ARBA00022679"/>
    </source>
</evidence>
<dbReference type="HOGENOM" id="CLU_554879_0_0_1"/>
<dbReference type="EMDB" id="EMD-16184"/>
<dbReference type="RefSeq" id="XP_001031151.1">
    <property type="nucleotide sequence ID" value="XM_001031151.3"/>
</dbReference>
<dbReference type="EMDB" id="EMD-25882"/>
<keyword evidence="4" id="KW-0328">Glycosyltransferase</keyword>
<feature type="binding site" evidence="11 12">
    <location>
        <position position="74"/>
    </location>
    <ligand>
        <name>UDP</name>
        <dbReference type="ChEBI" id="CHEBI:58223"/>
    </ligand>
</feature>
<protein>
    <recommendedName>
        <fullName evidence="1">lipid-A-disaccharide synthase</fullName>
        <ecNumber evidence="1">2.4.1.182</ecNumber>
    </recommendedName>
</protein>
<dbReference type="EMBL" id="GG662513">
    <property type="protein sequence ID" value="EAR83488.1"/>
    <property type="molecule type" value="Genomic_DNA"/>
</dbReference>
<dbReference type="GO" id="GO:0016020">
    <property type="term" value="C:membrane"/>
    <property type="evidence" value="ECO:0007669"/>
    <property type="project" value="GOC"/>
</dbReference>
<comment type="catalytic activity">
    <reaction evidence="7">
        <text>a lipid X + a UDP-2-N,3-O-bis[(3R)-3-hydroxyacyl]-alpha-D-glucosamine = a lipid A disaccharide + UDP + H(+)</text>
        <dbReference type="Rhea" id="RHEA:67828"/>
        <dbReference type="ChEBI" id="CHEBI:15378"/>
        <dbReference type="ChEBI" id="CHEBI:58223"/>
        <dbReference type="ChEBI" id="CHEBI:137748"/>
        <dbReference type="ChEBI" id="CHEBI:176338"/>
        <dbReference type="ChEBI" id="CHEBI:176343"/>
        <dbReference type="EC" id="2.4.1.182"/>
    </reaction>
</comment>
<dbReference type="GO" id="GO:0005543">
    <property type="term" value="F:phospholipid binding"/>
    <property type="evidence" value="ECO:0007669"/>
    <property type="project" value="TreeGrafter"/>
</dbReference>
<reference evidence="10" key="2">
    <citation type="journal article" date="2022" name="Science">
        <title>Structures of &lt;i&gt;Tetrahymena&lt;/i&gt;'s respiratory chain reveal the diversity of eukaryotic core metabolism.</title>
        <authorList>
            <person name="Zhou L."/>
            <person name="Maldonado M."/>
            <person name="Padavannil A."/>
            <person name="Guo F."/>
            <person name="Letts J.A."/>
        </authorList>
    </citation>
    <scope>STRUCTURE BY ELECTRON MICROSCOPY (2.60 ANGSTROMS)</scope>
</reference>
<feature type="binding site" evidence="11 12">
    <location>
        <position position="365"/>
    </location>
    <ligand>
        <name>UDP</name>
        <dbReference type="ChEBI" id="CHEBI:58223"/>
    </ligand>
</feature>
<dbReference type="eggNOG" id="ENOG502R265">
    <property type="taxonomic scope" value="Eukaryota"/>
</dbReference>
<proteinExistence type="evidence at protein level"/>
<keyword evidence="9" id="KW-1185">Reference proteome</keyword>
<keyword evidence="10 11" id="KW-0002">3D-structure</keyword>
<dbReference type="GeneID" id="7843367"/>
<dbReference type="OMA" id="EITSECA"/>
<dbReference type="KEGG" id="tet:TTHERM_00925340"/>
<dbReference type="STRING" id="312017.Q22E24"/>
<feature type="binding site" evidence="11 12">
    <location>
        <position position="345"/>
    </location>
    <ligand>
        <name>UDP</name>
        <dbReference type="ChEBI" id="CHEBI:58223"/>
    </ligand>
</feature>
<evidence type="ECO:0000256" key="4">
    <source>
        <dbReference type="ARBA" id="ARBA00022676"/>
    </source>
</evidence>
<dbReference type="EMDB" id="EMD-15865"/>
<dbReference type="AlphaFoldDB" id="Q22E24"/>
<dbReference type="PDB" id="8GZU">
    <property type="method" value="EM"/>
    <property type="resolution" value="4.18 A"/>
    <property type="chains" value="T1/t1=1-516"/>
</dbReference>
<keyword evidence="6" id="KW-0443">Lipid metabolism</keyword>
<dbReference type="GO" id="GO:0009245">
    <property type="term" value="P:lipid A biosynthetic process"/>
    <property type="evidence" value="ECO:0007669"/>
    <property type="project" value="UniProtKB-KW"/>
</dbReference>
<dbReference type="PANTHER" id="PTHR30372">
    <property type="entry name" value="LIPID-A-DISACCHARIDE SYNTHASE"/>
    <property type="match status" value="1"/>
</dbReference>
<evidence type="ECO:0000313" key="8">
    <source>
        <dbReference type="EMBL" id="EAR83488.1"/>
    </source>
</evidence>
<evidence type="ECO:0000256" key="3">
    <source>
        <dbReference type="ARBA" id="ARBA00022556"/>
    </source>
</evidence>
<sequence>MLTHISRRYFSFTGRKTIFVAAGSPSHDLQAANFMRDLKKKSNNNYDFVGIGGPLMQAEGLNQSYADINKFIDKPFFPLKNFIRFHVARCYHPYMAPLHFFNKQVLNQVDKSSLLKDQVELSIPSAIITFGNEFFMKKLYVRLCDQYELHNKIRPPTFFYDRSHINQRFEFQDYLDHFFYTIPMKQINFQSFTYPSTCVGHEGVGRAIQYLFQNSKQYANVKSLVTANGLKIASNPKQHREIIEKLVEEQRGIQRARLGINESKNVFLLAPGNTKAEINFAVNLLSRSLEEFFKKPQLTNVSRDHFTIIITADNAQNAEFVNQAVSNTKYLKTLQTIVTTGEKEKFGAMCAADVGIPLNGELVSECAALQLPSVIISNMNLFYAYITQLYNNFYSDINFAIQGEAYHELVSTAANPYKLSDEIFDLYSDPKLRYHFAERYQNVVHEMIPQANSQDNIVTTDVATLHGVEVQERAFTYETIAAKVLKAARAYESLDKNIPNHQIDQHRKEKLIKAAF</sequence>
<keyword evidence="11 12" id="KW-0479">Metal-binding</keyword>
<feature type="binding site" evidence="11">
    <location>
        <position position="273"/>
    </location>
    <ligand>
        <name>Mg(2+)</name>
        <dbReference type="ChEBI" id="CHEBI:18420"/>
    </ligand>
</feature>
<evidence type="ECO:0000256" key="6">
    <source>
        <dbReference type="ARBA" id="ARBA00023098"/>
    </source>
</evidence>
<dbReference type="EC" id="2.4.1.182" evidence="1"/>
<evidence type="ECO:0000256" key="1">
    <source>
        <dbReference type="ARBA" id="ARBA00012687"/>
    </source>
</evidence>
<keyword evidence="5" id="KW-0808">Transferase</keyword>
<dbReference type="PDB" id="7TGH">
    <property type="method" value="EM"/>
    <property type="resolution" value="2.60 A"/>
    <property type="chains" value="T1=1-516"/>
</dbReference>
<dbReference type="Pfam" id="PF02684">
    <property type="entry name" value="LpxB"/>
    <property type="match status" value="1"/>
</dbReference>
<name>Q22E24_TETTS</name>
<evidence type="ECO:0000313" key="9">
    <source>
        <dbReference type="Proteomes" id="UP000009168"/>
    </source>
</evidence>
<dbReference type="InterPro" id="IPR003835">
    <property type="entry name" value="Glyco_trans_19"/>
</dbReference>
<dbReference type="PDB" id="8GYM">
    <property type="method" value="EM"/>
    <property type="resolution" value="2.96 A"/>
    <property type="chains" value="T1/t1=1-516"/>
</dbReference>
<evidence type="ECO:0007829" key="10">
    <source>
        <dbReference type="PDB" id="7TGH"/>
    </source>
</evidence>
<reference evidence="9" key="1">
    <citation type="journal article" date="2006" name="PLoS Biol.">
        <title>Macronuclear genome sequence of the ciliate Tetrahymena thermophila, a model eukaryote.</title>
        <authorList>
            <person name="Eisen J.A."/>
            <person name="Coyne R.S."/>
            <person name="Wu M."/>
            <person name="Wu D."/>
            <person name="Thiagarajan M."/>
            <person name="Wortman J.R."/>
            <person name="Badger J.H."/>
            <person name="Ren Q."/>
            <person name="Amedeo P."/>
            <person name="Jones K.M."/>
            <person name="Tallon L.J."/>
            <person name="Delcher A.L."/>
            <person name="Salzberg S.L."/>
            <person name="Silva J.C."/>
            <person name="Haas B.J."/>
            <person name="Majoros W.H."/>
            <person name="Farzad M."/>
            <person name="Carlton J.M."/>
            <person name="Smith R.K. Jr."/>
            <person name="Garg J."/>
            <person name="Pearlman R.E."/>
            <person name="Karrer K.M."/>
            <person name="Sun L."/>
            <person name="Manning G."/>
            <person name="Elde N.C."/>
            <person name="Turkewitz A.P."/>
            <person name="Asai D.J."/>
            <person name="Wilkes D.E."/>
            <person name="Wang Y."/>
            <person name="Cai H."/>
            <person name="Collins K."/>
            <person name="Stewart B.A."/>
            <person name="Lee S.R."/>
            <person name="Wilamowska K."/>
            <person name="Weinberg Z."/>
            <person name="Ruzzo W.L."/>
            <person name="Wloga D."/>
            <person name="Gaertig J."/>
            <person name="Frankel J."/>
            <person name="Tsao C.-C."/>
            <person name="Gorovsky M.A."/>
            <person name="Keeling P.J."/>
            <person name="Waller R.F."/>
            <person name="Patron N.J."/>
            <person name="Cherry J.M."/>
            <person name="Stover N.A."/>
            <person name="Krieger C.J."/>
            <person name="del Toro C."/>
            <person name="Ryder H.F."/>
            <person name="Williamson S.C."/>
            <person name="Barbeau R.A."/>
            <person name="Hamilton E.P."/>
            <person name="Orias E."/>
        </authorList>
    </citation>
    <scope>NUCLEOTIDE SEQUENCE [LARGE SCALE GENOMIC DNA]</scope>
    <source>
        <strain evidence="9">SB210</strain>
    </source>
</reference>
<dbReference type="InParanoid" id="Q22E24"/>
<gene>
    <name evidence="8" type="ORF">TTHERM_00925340</name>
</gene>
<dbReference type="OrthoDB" id="284295at2759"/>
<evidence type="ECO:0007829" key="14">
    <source>
        <dbReference type="PDB" id="8GZU"/>
    </source>
</evidence>
<dbReference type="PDB" id="8B6F">
    <property type="method" value="EM"/>
    <property type="resolution" value="2.80 A"/>
    <property type="chains" value="A0=1-516"/>
</dbReference>
<evidence type="ECO:0000256" key="2">
    <source>
        <dbReference type="ARBA" id="ARBA00022516"/>
    </source>
</evidence>
<keyword evidence="11 12" id="KW-0547">Nucleotide-binding</keyword>
<dbReference type="EMDB" id="EMD-34403"/>
<organism evidence="8 9">
    <name type="scientific">Tetrahymena thermophila (strain SB210)</name>
    <dbReference type="NCBI Taxonomy" id="312017"/>
    <lineage>
        <taxon>Eukaryota</taxon>
        <taxon>Sar</taxon>
        <taxon>Alveolata</taxon>
        <taxon>Ciliophora</taxon>
        <taxon>Intramacronucleata</taxon>
        <taxon>Oligohymenophorea</taxon>
        <taxon>Hymenostomatida</taxon>
        <taxon>Tetrahymenina</taxon>
        <taxon>Tetrahymenidae</taxon>
        <taxon>Tetrahymena</taxon>
    </lineage>
</organism>
<keyword evidence="2" id="KW-0444">Lipid biosynthesis</keyword>
<evidence type="ECO:0007829" key="12">
    <source>
        <dbReference type="PDB" id="8BQS"/>
    </source>
</evidence>
<dbReference type="GO" id="GO:0008915">
    <property type="term" value="F:lipid-A-disaccharide synthase activity"/>
    <property type="evidence" value="ECO:0007669"/>
    <property type="project" value="UniProtKB-EC"/>
</dbReference>
<dbReference type="EMDB" id="EMD-34373"/>
<reference evidence="13 14" key="3">
    <citation type="journal article" date="2023" name="Nat. Commun.">
        <title>Structures of Tetrahymena thermophila respiratory megacomplexes on the tubular mitochondrial cristae.</title>
        <authorList>
            <person name="Han F."/>
            <person name="Hu Y."/>
            <person name="Wu M."/>
            <person name="He Z."/>
            <person name="Tian H."/>
            <person name="Zhou L."/>
        </authorList>
    </citation>
    <scope>STRUCTURE BY ELECTRON MICROSCOPY (2.96 ANGSTROMS)</scope>
</reference>
<evidence type="ECO:0007829" key="11">
    <source>
        <dbReference type="PDB" id="8B6F"/>
    </source>
</evidence>
<evidence type="ECO:0000256" key="7">
    <source>
        <dbReference type="ARBA" id="ARBA00048975"/>
    </source>
</evidence>